<dbReference type="InterPro" id="IPR009198">
    <property type="entry name" value="UCP014484_TM"/>
</dbReference>
<accession>A1RYG7</accession>
<evidence type="ECO:0000313" key="3">
    <source>
        <dbReference type="Proteomes" id="UP000000641"/>
    </source>
</evidence>
<dbReference type="STRING" id="368408.Tpen_0846"/>
<dbReference type="HOGENOM" id="CLU_1122668_0_0_2"/>
<dbReference type="EnsemblBacteria" id="ABL78247">
    <property type="protein sequence ID" value="ABL78247"/>
    <property type="gene ID" value="Tpen_0846"/>
</dbReference>
<organism evidence="2 3">
    <name type="scientific">Thermofilum pendens (strain DSM 2475 / Hrk 5)</name>
    <dbReference type="NCBI Taxonomy" id="368408"/>
    <lineage>
        <taxon>Archaea</taxon>
        <taxon>Thermoproteota</taxon>
        <taxon>Thermoprotei</taxon>
        <taxon>Thermofilales</taxon>
        <taxon>Thermofilaceae</taxon>
        <taxon>Thermofilum</taxon>
    </lineage>
</organism>
<dbReference type="eggNOG" id="arCOG04319">
    <property type="taxonomic scope" value="Archaea"/>
</dbReference>
<evidence type="ECO:0000256" key="1">
    <source>
        <dbReference type="SAM" id="Phobius"/>
    </source>
</evidence>
<dbReference type="KEGG" id="tpe:Tpen_0846"/>
<dbReference type="AlphaFoldDB" id="A1RYG7"/>
<dbReference type="OrthoDB" id="31255at2157"/>
<dbReference type="Proteomes" id="UP000000641">
    <property type="component" value="Chromosome"/>
</dbReference>
<keyword evidence="1" id="KW-1133">Transmembrane helix</keyword>
<evidence type="ECO:0000313" key="2">
    <source>
        <dbReference type="EMBL" id="ABL78247.1"/>
    </source>
</evidence>
<protein>
    <submittedName>
        <fullName evidence="2">Membrane protein-like protein</fullName>
    </submittedName>
</protein>
<keyword evidence="3" id="KW-1185">Reference proteome</keyword>
<dbReference type="EMBL" id="CP000505">
    <property type="protein sequence ID" value="ABL78247.1"/>
    <property type="molecule type" value="Genomic_DNA"/>
</dbReference>
<feature type="transmembrane region" description="Helical" evidence="1">
    <location>
        <begin position="100"/>
        <end position="118"/>
    </location>
</feature>
<gene>
    <name evidence="2" type="ordered locus">Tpen_0846</name>
</gene>
<reference evidence="3" key="1">
    <citation type="journal article" date="2008" name="J. Bacteriol.">
        <title>Genome sequence of Thermofilum pendens reveals an exceptional loss of biosynthetic pathways without genome reduction.</title>
        <authorList>
            <person name="Anderson I."/>
            <person name="Rodriguez J."/>
            <person name="Susanti D."/>
            <person name="Porat I."/>
            <person name="Reich C."/>
            <person name="Ulrich L.E."/>
            <person name="Elkins J.G."/>
            <person name="Mavromatis K."/>
            <person name="Lykidis A."/>
            <person name="Kim E."/>
            <person name="Thompson L.S."/>
            <person name="Nolan M."/>
            <person name="Land M."/>
            <person name="Copeland A."/>
            <person name="Lapidus A."/>
            <person name="Lucas S."/>
            <person name="Detter C."/>
            <person name="Zhulin I.B."/>
            <person name="Olsen G.J."/>
            <person name="Whitman W."/>
            <person name="Mukhopadhyay B."/>
            <person name="Bristow J."/>
            <person name="Kyrpides N."/>
        </authorList>
    </citation>
    <scope>NUCLEOTIDE SEQUENCE [LARGE SCALE GENOMIC DNA]</scope>
    <source>
        <strain evidence="3">DSM 2475 / Hrk 5</strain>
    </source>
</reference>
<feature type="transmembrane region" description="Helical" evidence="1">
    <location>
        <begin position="30"/>
        <end position="48"/>
    </location>
</feature>
<dbReference type="GeneID" id="4600780"/>
<proteinExistence type="predicted"/>
<keyword evidence="1" id="KW-0812">Transmembrane</keyword>
<dbReference type="Pfam" id="PF09973">
    <property type="entry name" value="DUF2208"/>
    <property type="match status" value="1"/>
</dbReference>
<dbReference type="RefSeq" id="WP_011752512.1">
    <property type="nucleotide sequence ID" value="NC_008698.1"/>
</dbReference>
<name>A1RYG7_THEPD</name>
<feature type="transmembrane region" description="Helical" evidence="1">
    <location>
        <begin position="138"/>
        <end position="159"/>
    </location>
</feature>
<keyword evidence="1" id="KW-0472">Membrane</keyword>
<sequence>MSRALILQYLLGLVLMVLFAYMNANYPDKTWLFFILYFTAFMVIMMVVTGRHARSVLRDLEEVKSGEILYSSKPDEVLKLREKDFQLTQPELMAQFKASMIPLLSLVVFILVFYIPGFREFFTGLGKSMALDEKTANFLSFLALYGFFYAFSLATGLYARRLQSKTGSLIIATSYTVTSKGIIVDERTPVKFPWKGDIIVDSRRKFVQLNITQQIMGTSITQKIRLYNPEPSKLANILKSYKA</sequence>